<dbReference type="GO" id="GO:1900449">
    <property type="term" value="P:regulation of glutamate receptor signaling pathway"/>
    <property type="evidence" value="ECO:0007669"/>
    <property type="project" value="InterPro"/>
</dbReference>
<dbReference type="AlphaFoldDB" id="A0A158QZY8"/>
<keyword evidence="3" id="KW-1185">Reference proteome</keyword>
<evidence type="ECO:0000259" key="1">
    <source>
        <dbReference type="PROSITE" id="PS50836"/>
    </source>
</evidence>
<dbReference type="PANTHER" id="PTHR46902:SF1">
    <property type="entry name" value="DOMON DOMAIN-CONTAINING PROTEIN FRRS1L"/>
    <property type="match status" value="1"/>
</dbReference>
<evidence type="ECO:0000313" key="2">
    <source>
        <dbReference type="EMBL" id="VDL74516.1"/>
    </source>
</evidence>
<dbReference type="SMART" id="SM00664">
    <property type="entry name" value="DoH"/>
    <property type="match status" value="2"/>
</dbReference>
<dbReference type="InterPro" id="IPR042789">
    <property type="entry name" value="FRRS1L"/>
</dbReference>
<dbReference type="PROSITE" id="PS50836">
    <property type="entry name" value="DOMON"/>
    <property type="match status" value="2"/>
</dbReference>
<feature type="domain" description="DOMON" evidence="1">
    <location>
        <begin position="324"/>
        <end position="443"/>
    </location>
</feature>
<dbReference type="OMA" id="MHIELFA"/>
<gene>
    <name evidence="2" type="ORF">NBR_LOCUS10927</name>
</gene>
<dbReference type="Proteomes" id="UP000271162">
    <property type="component" value="Unassembled WGS sequence"/>
</dbReference>
<dbReference type="WBParaSite" id="NBR_0001092601-mRNA-1">
    <property type="protein sequence ID" value="NBR_0001092601-mRNA-1"/>
    <property type="gene ID" value="NBR_0001092601"/>
</dbReference>
<reference evidence="2 3" key="2">
    <citation type="submission" date="2018-11" db="EMBL/GenBank/DDBJ databases">
        <authorList>
            <consortium name="Pathogen Informatics"/>
        </authorList>
    </citation>
    <scope>NUCLEOTIDE SEQUENCE [LARGE SCALE GENOMIC DNA]</scope>
</reference>
<sequence length="467" mass="50753">MAPSSTAEHFYVAVTFSAYDVWLLPAALVADHPVNLFDHAVVPLFSTKQSHSSSSIPLLVPTGRAALLFIALLDAIRTTSNAPTIECSSISSEALSMKFSYINNNNVNVRIPGEPGIRDQYFSEETAAFQNNQVYCSAVVNVQGSPISNEENFDANGCGNDKVCVLPTSCYGGCNGMGFSYKMVSSSFMHIELFATLSAGNQYIAVGFSNDALMGDDHVIECSALVNESFSLKFSYNNNSPKNVRIPGEQGIRSSYFTFGSVSNSDAQLYCTALVNVSGWSGSSEVFRYNPRQQYYLLLASGFTDANGLVLHKHTFVSSSRLLGDLGGNADSVLSSSQILFELSMKTDATSSIYLALGFSDDNKMGLDNVIECSTIGSSSLSMKFSYNPSTYNARINEEQQIESLYFRNETAKIADGVMYCSAVVNVFTYDPKKTYYLLLASGVTTASDRERIWDSGVWEGMLALAL</sequence>
<reference evidence="4" key="1">
    <citation type="submission" date="2016-04" db="UniProtKB">
        <authorList>
            <consortium name="WormBaseParasite"/>
        </authorList>
    </citation>
    <scope>IDENTIFICATION</scope>
</reference>
<dbReference type="STRING" id="27835.A0A158QZY8"/>
<dbReference type="EMBL" id="UYSL01020416">
    <property type="protein sequence ID" value="VDL74516.1"/>
    <property type="molecule type" value="Genomic_DNA"/>
</dbReference>
<evidence type="ECO:0000313" key="3">
    <source>
        <dbReference type="Proteomes" id="UP000271162"/>
    </source>
</evidence>
<proteinExistence type="predicted"/>
<protein>
    <submittedName>
        <fullName evidence="4">Ferric-chelate reductase 1 (inferred by orthology to a human protein)</fullName>
    </submittedName>
</protein>
<dbReference type="PANTHER" id="PTHR46902">
    <property type="entry name" value="DOMON DOMAIN-CONTAINING PROTEIN FRRS1L"/>
    <property type="match status" value="1"/>
</dbReference>
<evidence type="ECO:0000313" key="4">
    <source>
        <dbReference type="WBParaSite" id="NBR_0001092601-mRNA-1"/>
    </source>
</evidence>
<dbReference type="Pfam" id="PF03351">
    <property type="entry name" value="DOMON"/>
    <property type="match status" value="2"/>
</dbReference>
<name>A0A158QZY8_NIPBR</name>
<feature type="domain" description="DOMON" evidence="1">
    <location>
        <begin position="175"/>
        <end position="302"/>
    </location>
</feature>
<accession>A0A158QZY8</accession>
<dbReference type="InterPro" id="IPR005018">
    <property type="entry name" value="DOMON_domain"/>
</dbReference>
<organism evidence="4">
    <name type="scientific">Nippostrongylus brasiliensis</name>
    <name type="common">Rat hookworm</name>
    <dbReference type="NCBI Taxonomy" id="27835"/>
    <lineage>
        <taxon>Eukaryota</taxon>
        <taxon>Metazoa</taxon>
        <taxon>Ecdysozoa</taxon>
        <taxon>Nematoda</taxon>
        <taxon>Chromadorea</taxon>
        <taxon>Rhabditida</taxon>
        <taxon>Rhabditina</taxon>
        <taxon>Rhabditomorpha</taxon>
        <taxon>Strongyloidea</taxon>
        <taxon>Heligmosomidae</taxon>
        <taxon>Nippostrongylus</taxon>
    </lineage>
</organism>